<dbReference type="EMBL" id="CM055739">
    <property type="protein sequence ID" value="KAJ8003548.1"/>
    <property type="molecule type" value="Genomic_DNA"/>
</dbReference>
<accession>A0ACC2GJB9</accession>
<protein>
    <submittedName>
        <fullName evidence="1">Uncharacterized protein</fullName>
    </submittedName>
</protein>
<dbReference type="Proteomes" id="UP001157502">
    <property type="component" value="Chromosome 12"/>
</dbReference>
<evidence type="ECO:0000313" key="1">
    <source>
        <dbReference type="EMBL" id="KAJ8003548.1"/>
    </source>
</evidence>
<name>A0ACC2GJB9_DALPE</name>
<sequence>MAESYDCHYCMESLFGKKYVLREENPYCVTCYESQYSNTCEVCKRLIGCTSRDLSYKDRHWHQDCFHCLKCSCPLVDKPFSTKDDQILCTECYVNEYSSRCYKCNKTIMPGSKKMEHRGNSWHELCFTCQSCQSPIGTNEFIIEENCKYCVSCYEEQFAQHCTQCKKPIASGGVTYRDQPWHKDCFLCTGCKEQLSGQRFTSRDDLVYCLTCFCNLYAKKCFSCSKPISGLGGSRYISFMERQWHNDCFNCNKCAISLHHQLTILYFIEESAPNRTRIVQF</sequence>
<reference evidence="1" key="1">
    <citation type="submission" date="2021-05" db="EMBL/GenBank/DDBJ databases">
        <authorList>
            <person name="Pan Q."/>
            <person name="Jouanno E."/>
            <person name="Zahm M."/>
            <person name="Klopp C."/>
            <person name="Cabau C."/>
            <person name="Louis A."/>
            <person name="Berthelot C."/>
            <person name="Parey E."/>
            <person name="Roest Crollius H."/>
            <person name="Montfort J."/>
            <person name="Robinson-Rechavi M."/>
            <person name="Bouchez O."/>
            <person name="Lampietro C."/>
            <person name="Lopez Roques C."/>
            <person name="Donnadieu C."/>
            <person name="Postlethwait J."/>
            <person name="Bobe J."/>
            <person name="Dillon D."/>
            <person name="Chandos A."/>
            <person name="von Hippel F."/>
            <person name="Guiguen Y."/>
        </authorList>
    </citation>
    <scope>NUCLEOTIDE SEQUENCE</scope>
    <source>
        <strain evidence="1">YG-Jan2019</strain>
    </source>
</reference>
<organism evidence="1 2">
    <name type="scientific">Dallia pectoralis</name>
    <name type="common">Alaska blackfish</name>
    <dbReference type="NCBI Taxonomy" id="75939"/>
    <lineage>
        <taxon>Eukaryota</taxon>
        <taxon>Metazoa</taxon>
        <taxon>Chordata</taxon>
        <taxon>Craniata</taxon>
        <taxon>Vertebrata</taxon>
        <taxon>Euteleostomi</taxon>
        <taxon>Actinopterygii</taxon>
        <taxon>Neopterygii</taxon>
        <taxon>Teleostei</taxon>
        <taxon>Protacanthopterygii</taxon>
        <taxon>Esociformes</taxon>
        <taxon>Umbridae</taxon>
        <taxon>Dallia</taxon>
    </lineage>
</organism>
<comment type="caution">
    <text evidence="1">The sequence shown here is derived from an EMBL/GenBank/DDBJ whole genome shotgun (WGS) entry which is preliminary data.</text>
</comment>
<keyword evidence="2" id="KW-1185">Reference proteome</keyword>
<proteinExistence type="predicted"/>
<evidence type="ECO:0000313" key="2">
    <source>
        <dbReference type="Proteomes" id="UP001157502"/>
    </source>
</evidence>
<gene>
    <name evidence="1" type="ORF">DPEC_G00149490</name>
</gene>